<organism evidence="3">
    <name type="scientific">Brugia timori</name>
    <dbReference type="NCBI Taxonomy" id="42155"/>
    <lineage>
        <taxon>Eukaryota</taxon>
        <taxon>Metazoa</taxon>
        <taxon>Ecdysozoa</taxon>
        <taxon>Nematoda</taxon>
        <taxon>Chromadorea</taxon>
        <taxon>Rhabditida</taxon>
        <taxon>Spirurina</taxon>
        <taxon>Spiruromorpha</taxon>
        <taxon>Filarioidea</taxon>
        <taxon>Onchocercidae</taxon>
        <taxon>Brugia</taxon>
    </lineage>
</organism>
<reference evidence="1 2" key="2">
    <citation type="submission" date="2018-11" db="EMBL/GenBank/DDBJ databases">
        <authorList>
            <consortium name="Pathogen Informatics"/>
        </authorList>
    </citation>
    <scope>NUCLEOTIDE SEQUENCE [LARGE SCALE GENOMIC DNA]</scope>
</reference>
<dbReference type="AlphaFoldDB" id="A0A0R3QVM0"/>
<evidence type="ECO:0000313" key="1">
    <source>
        <dbReference type="EMBL" id="VDO33245.1"/>
    </source>
</evidence>
<evidence type="ECO:0000313" key="2">
    <source>
        <dbReference type="Proteomes" id="UP000280834"/>
    </source>
</evidence>
<protein>
    <submittedName>
        <fullName evidence="3">Ovule protein</fullName>
    </submittedName>
</protein>
<sequence>MRVHFQCTIHEKEVATILILSKMVKNSKVKVLDTGSKKVSSLNSFKMYKSVLPDAYITSSHLSDHNEYDRSASETNS</sequence>
<dbReference type="Proteomes" id="UP000280834">
    <property type="component" value="Unassembled WGS sequence"/>
</dbReference>
<reference evidence="3" key="1">
    <citation type="submission" date="2017-02" db="UniProtKB">
        <authorList>
            <consortium name="WormBaseParasite"/>
        </authorList>
    </citation>
    <scope>IDENTIFICATION</scope>
</reference>
<proteinExistence type="predicted"/>
<keyword evidence="2" id="KW-1185">Reference proteome</keyword>
<name>A0A0R3QVM0_9BILA</name>
<gene>
    <name evidence="1" type="ORF">BTMF_LOCUS9806</name>
</gene>
<dbReference type="WBParaSite" id="BTMF_0001177801-mRNA-1">
    <property type="protein sequence ID" value="BTMF_0001177801-mRNA-1"/>
    <property type="gene ID" value="BTMF_0001177801"/>
</dbReference>
<accession>A0A0R3QVM0</accession>
<dbReference type="EMBL" id="UZAG01017170">
    <property type="protein sequence ID" value="VDO33245.1"/>
    <property type="molecule type" value="Genomic_DNA"/>
</dbReference>
<evidence type="ECO:0000313" key="3">
    <source>
        <dbReference type="WBParaSite" id="BTMF_0001177801-mRNA-1"/>
    </source>
</evidence>